<dbReference type="Pfam" id="PF13700">
    <property type="entry name" value="DUF4158"/>
    <property type="match status" value="1"/>
</dbReference>
<evidence type="ECO:0000313" key="3">
    <source>
        <dbReference type="Proteomes" id="UP000626844"/>
    </source>
</evidence>
<name>A0A926N9Z8_9BACI</name>
<gene>
    <name evidence="2" type="ORF">IC621_08595</name>
</gene>
<dbReference type="Proteomes" id="UP000626844">
    <property type="component" value="Unassembled WGS sequence"/>
</dbReference>
<keyword evidence="3" id="KW-1185">Reference proteome</keyword>
<proteinExistence type="predicted"/>
<feature type="domain" description="DUF4158" evidence="1">
    <location>
        <begin position="2"/>
        <end position="85"/>
    </location>
</feature>
<accession>A0A926N9Z8</accession>
<reference evidence="2" key="1">
    <citation type="submission" date="2020-09" db="EMBL/GenBank/DDBJ databases">
        <title>A novel bacterium of genus Bacillus, isolated from South China Sea.</title>
        <authorList>
            <person name="Huang H."/>
            <person name="Mo K."/>
            <person name="Hu Y."/>
        </authorList>
    </citation>
    <scope>NUCLEOTIDE SEQUENCE</scope>
    <source>
        <strain evidence="2">IB182487</strain>
    </source>
</reference>
<dbReference type="EMBL" id="JACXAI010000008">
    <property type="protein sequence ID" value="MBD1380287.1"/>
    <property type="molecule type" value="Genomic_DNA"/>
</dbReference>
<evidence type="ECO:0000313" key="2">
    <source>
        <dbReference type="EMBL" id="MBD1380287.1"/>
    </source>
</evidence>
<organism evidence="2 3">
    <name type="scientific">Metabacillus arenae</name>
    <dbReference type="NCBI Taxonomy" id="2771434"/>
    <lineage>
        <taxon>Bacteria</taxon>
        <taxon>Bacillati</taxon>
        <taxon>Bacillota</taxon>
        <taxon>Bacilli</taxon>
        <taxon>Bacillales</taxon>
        <taxon>Bacillaceae</taxon>
        <taxon>Metabacillus</taxon>
    </lineage>
</organism>
<comment type="caution">
    <text evidence="2">The sequence shown here is derived from an EMBL/GenBank/DDBJ whole genome shotgun (WGS) entry which is preliminary data.</text>
</comment>
<dbReference type="InterPro" id="IPR025296">
    <property type="entry name" value="DUF4158"/>
</dbReference>
<evidence type="ECO:0000259" key="1">
    <source>
        <dbReference type="Pfam" id="PF13700"/>
    </source>
</evidence>
<protein>
    <submittedName>
        <fullName evidence="2">DUF4158 domain-containing protein</fullName>
    </submittedName>
</protein>
<sequence>MLLKFFQNEARFPTHKSEVPKAVIAYIAKQIFFEPELYAQYDWTGRLITYHRTQIREFFGFREDTIEDAQKMAEWLCQHVLHHDHEFEHLRRNWLAYV</sequence>
<dbReference type="AlphaFoldDB" id="A0A926N9Z8"/>